<feature type="region of interest" description="Disordered" evidence="2">
    <location>
        <begin position="358"/>
        <end position="401"/>
    </location>
</feature>
<organism evidence="3 4">
    <name type="scientific">Ananas comosus</name>
    <name type="common">Pineapple</name>
    <name type="synonym">Ananas ananas</name>
    <dbReference type="NCBI Taxonomy" id="4615"/>
    <lineage>
        <taxon>Eukaryota</taxon>
        <taxon>Viridiplantae</taxon>
        <taxon>Streptophyta</taxon>
        <taxon>Embryophyta</taxon>
        <taxon>Tracheophyta</taxon>
        <taxon>Spermatophyta</taxon>
        <taxon>Magnoliopsida</taxon>
        <taxon>Liliopsida</taxon>
        <taxon>Poales</taxon>
        <taxon>Bromeliaceae</taxon>
        <taxon>Bromelioideae</taxon>
        <taxon>Ananas</taxon>
    </lineage>
</organism>
<feature type="compositionally biased region" description="Basic residues" evidence="2">
    <location>
        <begin position="61"/>
        <end position="78"/>
    </location>
</feature>
<dbReference type="Pfam" id="PF07890">
    <property type="entry name" value="Rrp15p"/>
    <property type="match status" value="1"/>
</dbReference>
<evidence type="ECO:0000256" key="1">
    <source>
        <dbReference type="ARBA" id="ARBA00007462"/>
    </source>
</evidence>
<protein>
    <recommendedName>
        <fullName evidence="5">RRP15-like protein</fullName>
    </recommendedName>
</protein>
<comment type="caution">
    <text evidence="3">The sequence shown here is derived from an EMBL/GenBank/DDBJ whole genome shotgun (WGS) entry which is preliminary data.</text>
</comment>
<dbReference type="PANTHER" id="PTHR13245:SF14">
    <property type="entry name" value="RRP15-LIKE PROTEIN"/>
    <property type="match status" value="1"/>
</dbReference>
<dbReference type="EMBL" id="LSRQ01007110">
    <property type="protein sequence ID" value="OAY65255.1"/>
    <property type="molecule type" value="Genomic_DNA"/>
</dbReference>
<dbReference type="GO" id="GO:0030687">
    <property type="term" value="C:preribosome, large subunit precursor"/>
    <property type="evidence" value="ECO:0007669"/>
    <property type="project" value="TreeGrafter"/>
</dbReference>
<dbReference type="PANTHER" id="PTHR13245">
    <property type="entry name" value="RRP15-LIKE PROTEIN"/>
    <property type="match status" value="1"/>
</dbReference>
<dbReference type="GO" id="GO:0000470">
    <property type="term" value="P:maturation of LSU-rRNA"/>
    <property type="evidence" value="ECO:0007669"/>
    <property type="project" value="TreeGrafter"/>
</dbReference>
<reference evidence="3 4" key="1">
    <citation type="journal article" date="2016" name="DNA Res.">
        <title>The draft genome of MD-2 pineapple using hybrid error correction of long reads.</title>
        <authorList>
            <person name="Redwan R.M."/>
            <person name="Saidin A."/>
            <person name="Kumar S.V."/>
        </authorList>
    </citation>
    <scope>NUCLEOTIDE SEQUENCE [LARGE SCALE GENOMIC DNA]</scope>
    <source>
        <strain evidence="4">cv. MD2</strain>
        <tissue evidence="3">Leaf</tissue>
    </source>
</reference>
<feature type="compositionally biased region" description="Acidic residues" evidence="2">
    <location>
        <begin position="84"/>
        <end position="93"/>
    </location>
</feature>
<proteinExistence type="inferred from homology"/>
<dbReference type="GO" id="GO:0000460">
    <property type="term" value="P:maturation of 5.8S rRNA"/>
    <property type="evidence" value="ECO:0007669"/>
    <property type="project" value="TreeGrafter"/>
</dbReference>
<comment type="similarity">
    <text evidence="1">Belongs to the RRP15 family.</text>
</comment>
<evidence type="ECO:0008006" key="5">
    <source>
        <dbReference type="Google" id="ProtNLM"/>
    </source>
</evidence>
<dbReference type="Proteomes" id="UP000092600">
    <property type="component" value="Unassembled WGS sequence"/>
</dbReference>
<name>A0A199UL02_ANACO</name>
<dbReference type="InterPro" id="IPR012459">
    <property type="entry name" value="Rrp15"/>
</dbReference>
<dbReference type="STRING" id="4615.A0A199UL02"/>
<evidence type="ECO:0000313" key="4">
    <source>
        <dbReference type="Proteomes" id="UP000092600"/>
    </source>
</evidence>
<feature type="region of interest" description="Disordered" evidence="2">
    <location>
        <begin position="244"/>
        <end position="289"/>
    </location>
</feature>
<feature type="compositionally biased region" description="Basic residues" evidence="2">
    <location>
        <begin position="29"/>
        <end position="46"/>
    </location>
</feature>
<gene>
    <name evidence="3" type="ORF">ACMD2_16578</name>
</gene>
<accession>A0A199UL02</accession>
<evidence type="ECO:0000256" key="2">
    <source>
        <dbReference type="SAM" id="MobiDB-lite"/>
    </source>
</evidence>
<feature type="region of interest" description="Disordered" evidence="2">
    <location>
        <begin position="1"/>
        <end position="138"/>
    </location>
</feature>
<dbReference type="AlphaFoldDB" id="A0A199UL02"/>
<evidence type="ECO:0000313" key="3">
    <source>
        <dbReference type="EMBL" id="OAY65255.1"/>
    </source>
</evidence>
<sequence length="401" mass="43880">MLYSSAPVGDGSGTRARTVIAMQADPNPMKRKRKPIKSKNPKKKTTMTKPSGAMAAVAEAKRRKPSKRMLKLFKKRAQNYHSDSDDDDEEEVVEEGRRGEATPSGGNDEDGSTDSERGGGSEGDDEGDGEGGHRGGITRFDEGCRAFRVAFSKIMKKKLPYDALGPMLSAHKKLVVEKLAEEEAEHKAKGDAKKEKILASEKGHVKLASFLDAKEKSLIKIATKGVVRLFNEVSKAQISQRGLNPSRTKVAKELAKQRKQTFSPELKKSSTQGHGDHLPFNSSKLSNSVEKENDDELGWAPLRDSYMLTSSKLKDWDKMPDPAASVGQDVFPMESCKMLKLSCTHIGSSKKFVYSTLSEDPKAAQPTTPLPVTETVKISVQGKKERRPKPSPPKKGGEALC</sequence>